<protein>
    <submittedName>
        <fullName evidence="2">Histidine phosphatase superfamily</fullName>
    </submittedName>
</protein>
<evidence type="ECO:0000313" key="3">
    <source>
        <dbReference type="Proteomes" id="UP001408356"/>
    </source>
</evidence>
<feature type="signal peptide" evidence="1">
    <location>
        <begin position="1"/>
        <end position="29"/>
    </location>
</feature>
<comment type="caution">
    <text evidence="2">The sequence shown here is derived from an EMBL/GenBank/DDBJ whole genome shotgun (WGS) entry which is preliminary data.</text>
</comment>
<dbReference type="InterPro" id="IPR029033">
    <property type="entry name" value="His_PPase_superfam"/>
</dbReference>
<keyword evidence="1" id="KW-0732">Signal</keyword>
<dbReference type="InterPro" id="IPR050275">
    <property type="entry name" value="PGM_Phosphatase"/>
</dbReference>
<feature type="chain" id="PRO_5046027415" evidence="1">
    <location>
        <begin position="30"/>
        <end position="329"/>
    </location>
</feature>
<evidence type="ECO:0000256" key="1">
    <source>
        <dbReference type="SAM" id="SignalP"/>
    </source>
</evidence>
<dbReference type="EMBL" id="JARVKF010000021">
    <property type="protein sequence ID" value="KAK9425281.1"/>
    <property type="molecule type" value="Genomic_DNA"/>
</dbReference>
<dbReference type="PANTHER" id="PTHR48100:SF1">
    <property type="entry name" value="HISTIDINE PHOSPHATASE FAMILY PROTEIN-RELATED"/>
    <property type="match status" value="1"/>
</dbReference>
<proteinExistence type="predicted"/>
<accession>A0ABR2VEN7</accession>
<dbReference type="Gene3D" id="3.40.50.1240">
    <property type="entry name" value="Phosphoglycerate mutase-like"/>
    <property type="match status" value="1"/>
</dbReference>
<reference evidence="2 3" key="1">
    <citation type="journal article" date="2024" name="J. Plant Pathol.">
        <title>Sequence and assembly of the genome of Seiridium unicorne, isolate CBS 538.82, causal agent of cypress canker disease.</title>
        <authorList>
            <person name="Scali E."/>
            <person name="Rocca G.D."/>
            <person name="Danti R."/>
            <person name="Garbelotto M."/>
            <person name="Barberini S."/>
            <person name="Baroncelli R."/>
            <person name="Emiliani G."/>
        </authorList>
    </citation>
    <scope>NUCLEOTIDE SEQUENCE [LARGE SCALE GENOMIC DNA]</scope>
    <source>
        <strain evidence="2 3">BM-138-508</strain>
    </source>
</reference>
<dbReference type="CDD" id="cd07067">
    <property type="entry name" value="HP_PGM_like"/>
    <property type="match status" value="1"/>
</dbReference>
<gene>
    <name evidence="2" type="ORF">SUNI508_13153</name>
</gene>
<dbReference type="SMART" id="SM00855">
    <property type="entry name" value="PGAM"/>
    <property type="match status" value="1"/>
</dbReference>
<dbReference type="SUPFAM" id="SSF53254">
    <property type="entry name" value="Phosphoglycerate mutase-like"/>
    <property type="match status" value="1"/>
</dbReference>
<evidence type="ECO:0000313" key="2">
    <source>
        <dbReference type="EMBL" id="KAK9425281.1"/>
    </source>
</evidence>
<keyword evidence="3" id="KW-1185">Reference proteome</keyword>
<name>A0ABR2VEN7_9PEZI</name>
<dbReference type="Proteomes" id="UP001408356">
    <property type="component" value="Unassembled WGS sequence"/>
</dbReference>
<dbReference type="Pfam" id="PF00300">
    <property type="entry name" value="His_Phos_1"/>
    <property type="match status" value="1"/>
</dbReference>
<organism evidence="2 3">
    <name type="scientific">Seiridium unicorne</name>
    <dbReference type="NCBI Taxonomy" id="138068"/>
    <lineage>
        <taxon>Eukaryota</taxon>
        <taxon>Fungi</taxon>
        <taxon>Dikarya</taxon>
        <taxon>Ascomycota</taxon>
        <taxon>Pezizomycotina</taxon>
        <taxon>Sordariomycetes</taxon>
        <taxon>Xylariomycetidae</taxon>
        <taxon>Amphisphaeriales</taxon>
        <taxon>Sporocadaceae</taxon>
        <taxon>Seiridium</taxon>
    </lineage>
</organism>
<dbReference type="InterPro" id="IPR013078">
    <property type="entry name" value="His_Pase_superF_clade-1"/>
</dbReference>
<sequence>MWIQKTPPPSYYLCLGWLLFSWTIPATQYEKPTLRSSVSAPTGKKPLFVGAFGSGLPFPANQTPKQHLYMEPMGSHLSFPRSVRPGPAKTSDFPIQESMASRTAQVHQGTAVPALEAATGTVFLMRHATAEHNGRHHFPHKDPSLASSGIVDAQQAILPAESPDFPDLILISPMTRALQTAQIIFSDAVHPNGGPEVQIWPDLRESNNTISSQGRPAAEMRERFPTFDFSECHDEWDYGKETHERAVTRAEKVRARIKGLSTQYCNIWVITHSIFLSYLVNVEGCHFWTCESRKYRFATKEEAAEKRYGLNHDFRCRQDFGPTVLVKQD</sequence>
<dbReference type="PANTHER" id="PTHR48100">
    <property type="entry name" value="BROAD-SPECIFICITY PHOSPHATASE YOR283W-RELATED"/>
    <property type="match status" value="1"/>
</dbReference>